<keyword evidence="3" id="KW-1185">Reference proteome</keyword>
<feature type="signal peptide" evidence="1">
    <location>
        <begin position="1"/>
        <end position="22"/>
    </location>
</feature>
<protein>
    <submittedName>
        <fullName evidence="2">Uncharacterized protein</fullName>
    </submittedName>
</protein>
<proteinExistence type="predicted"/>
<accession>A0A5B1LTF9</accession>
<evidence type="ECO:0000313" key="2">
    <source>
        <dbReference type="EMBL" id="KAA1424165.1"/>
    </source>
</evidence>
<gene>
    <name evidence="2" type="ORF">F0U47_19410</name>
</gene>
<keyword evidence="1" id="KW-0732">Signal</keyword>
<reference evidence="2 3" key="2">
    <citation type="submission" date="2019-09" db="EMBL/GenBank/DDBJ databases">
        <authorList>
            <person name="Jin C."/>
        </authorList>
    </citation>
    <scope>NUCLEOTIDE SEQUENCE [LARGE SCALE GENOMIC DNA]</scope>
    <source>
        <strain evidence="2 3">BN140041</strain>
    </source>
</reference>
<evidence type="ECO:0000256" key="1">
    <source>
        <dbReference type="SAM" id="SignalP"/>
    </source>
</evidence>
<dbReference type="RefSeq" id="WP_149752136.1">
    <property type="nucleotide sequence ID" value="NZ_VUJW01000013.1"/>
</dbReference>
<comment type="caution">
    <text evidence="2">The sequence shown here is derived from an EMBL/GenBank/DDBJ whole genome shotgun (WGS) entry which is preliminary data.</text>
</comment>
<reference evidence="2 3" key="1">
    <citation type="submission" date="2019-09" db="EMBL/GenBank/DDBJ databases">
        <title>Nocardioides panacisoli sp. nov., isolated from the soil of a ginseng field.</title>
        <authorList>
            <person name="Cho C."/>
        </authorList>
    </citation>
    <scope>NUCLEOTIDE SEQUENCE [LARGE SCALE GENOMIC DNA]</scope>
    <source>
        <strain evidence="2 3">BN140041</strain>
    </source>
</reference>
<feature type="chain" id="PRO_5038852703" evidence="1">
    <location>
        <begin position="23"/>
        <end position="174"/>
    </location>
</feature>
<evidence type="ECO:0000313" key="3">
    <source>
        <dbReference type="Proteomes" id="UP000324351"/>
    </source>
</evidence>
<dbReference type="EMBL" id="VUJW01000013">
    <property type="protein sequence ID" value="KAA1424165.1"/>
    <property type="molecule type" value="Genomic_DNA"/>
</dbReference>
<organism evidence="2 3">
    <name type="scientific">Nocardioides antri</name>
    <dbReference type="NCBI Taxonomy" id="2607659"/>
    <lineage>
        <taxon>Bacteria</taxon>
        <taxon>Bacillati</taxon>
        <taxon>Actinomycetota</taxon>
        <taxon>Actinomycetes</taxon>
        <taxon>Propionibacteriales</taxon>
        <taxon>Nocardioidaceae</taxon>
        <taxon>Nocardioides</taxon>
    </lineage>
</organism>
<name>A0A5B1LTF9_9ACTN</name>
<dbReference type="AlphaFoldDB" id="A0A5B1LTF9"/>
<dbReference type="Proteomes" id="UP000324351">
    <property type="component" value="Unassembled WGS sequence"/>
</dbReference>
<dbReference type="PROSITE" id="PS51257">
    <property type="entry name" value="PROKAR_LIPOPROTEIN"/>
    <property type="match status" value="1"/>
</dbReference>
<sequence>MRPRAALRSVVVAAATILLLGAAGCGSSEEDPYSIPDEFQDYCEEVEDQQVALGDALGEGGPATGLIKALPSFEALAAEAPDDLDDEWQIVLDRIHDLVDALDAAGVDPETYDRRNPPSGLSQEERDAIDAAARALVSPSTGGAMAGVQQHARDVCKTPLTIGAGARVAGPSAT</sequence>